<dbReference type="InterPro" id="IPR001507">
    <property type="entry name" value="ZP_dom"/>
</dbReference>
<gene>
    <name evidence="5" type="ORF">D5F01_LYC04391</name>
</gene>
<feature type="transmembrane region" description="Helical" evidence="3">
    <location>
        <begin position="275"/>
        <end position="296"/>
    </location>
</feature>
<evidence type="ECO:0000259" key="4">
    <source>
        <dbReference type="PROSITE" id="PS51034"/>
    </source>
</evidence>
<keyword evidence="3" id="KW-1133">Transmembrane helix</keyword>
<organism evidence="5 6">
    <name type="scientific">Larimichthys crocea</name>
    <name type="common">Large yellow croaker</name>
    <name type="synonym">Pseudosciaena crocea</name>
    <dbReference type="NCBI Taxonomy" id="215358"/>
    <lineage>
        <taxon>Eukaryota</taxon>
        <taxon>Metazoa</taxon>
        <taxon>Chordata</taxon>
        <taxon>Craniata</taxon>
        <taxon>Vertebrata</taxon>
        <taxon>Euteleostomi</taxon>
        <taxon>Actinopterygii</taxon>
        <taxon>Neopterygii</taxon>
        <taxon>Teleostei</taxon>
        <taxon>Neoteleostei</taxon>
        <taxon>Acanthomorphata</taxon>
        <taxon>Eupercaria</taxon>
        <taxon>Sciaenidae</taxon>
        <taxon>Larimichthys</taxon>
    </lineage>
</organism>
<dbReference type="AlphaFoldDB" id="A0A6G0J227"/>
<evidence type="ECO:0000256" key="2">
    <source>
        <dbReference type="ARBA" id="ARBA00023157"/>
    </source>
</evidence>
<comment type="caution">
    <text evidence="5">The sequence shown here is derived from an EMBL/GenBank/DDBJ whole genome shotgun (WGS) entry which is preliminary data.</text>
</comment>
<evidence type="ECO:0000313" key="5">
    <source>
        <dbReference type="EMBL" id="KAE8297750.1"/>
    </source>
</evidence>
<dbReference type="Gene3D" id="2.60.40.3210">
    <property type="entry name" value="Zona pellucida, ZP-N domain"/>
    <property type="match status" value="1"/>
</dbReference>
<dbReference type="PANTHER" id="PTHR14002">
    <property type="entry name" value="ENDOGLIN/TGF-BETA RECEPTOR TYPE III"/>
    <property type="match status" value="1"/>
</dbReference>
<dbReference type="PANTHER" id="PTHR14002:SF59">
    <property type="entry name" value="CUB AND ZONA PELLUCIDA-LIKE DOMAIN-CONTAINING PROTEIN 1-RELATED"/>
    <property type="match status" value="1"/>
</dbReference>
<name>A0A6G0J227_LARCR</name>
<protein>
    <recommendedName>
        <fullName evidence="4">ZP domain-containing protein</fullName>
    </recommendedName>
</protein>
<evidence type="ECO:0000256" key="1">
    <source>
        <dbReference type="ARBA" id="ARBA00022729"/>
    </source>
</evidence>
<sequence>MVSLLFLRAVDSHHAPSCLDGDYLPLFLPPTPRNGVNLPAFVNRTLEIRVRATARSYVYQSKLRCVVADVAHHNTVVYCSRSMMKVEVEKSFLIKRHEKKLHLKEYSDAACSLKKHSNNTHLVAIMSLNTCGTTLEEIGDNLVFENEISSAEPKQMVSRQDDVEISFSCIFPKRTNLTLGFRHKNPYAFLEKGFGYFTYQFEFYETELFRKALDPSTYPVEVNLKQMIFMQIEAITTIPTQECSWRPAGQLHMTTQTLASATPSLKMVSGTNLNLGTNLMLIGTCFVVCVGVVIHLRRSKAKYQLLPSVETD</sequence>
<dbReference type="Proteomes" id="UP000424527">
    <property type="component" value="Unassembled WGS sequence"/>
</dbReference>
<keyword evidence="2" id="KW-1015">Disulfide bond</keyword>
<proteinExistence type="predicted"/>
<evidence type="ECO:0000256" key="3">
    <source>
        <dbReference type="SAM" id="Phobius"/>
    </source>
</evidence>
<dbReference type="InterPro" id="IPR055356">
    <property type="entry name" value="ZP-N"/>
</dbReference>
<dbReference type="PROSITE" id="PS51034">
    <property type="entry name" value="ZP_2"/>
    <property type="match status" value="1"/>
</dbReference>
<dbReference type="Pfam" id="PF23344">
    <property type="entry name" value="ZP-N"/>
    <property type="match status" value="1"/>
</dbReference>
<keyword evidence="3" id="KW-0472">Membrane</keyword>
<feature type="domain" description="ZP" evidence="4">
    <location>
        <begin position="78"/>
        <end position="312"/>
    </location>
</feature>
<keyword evidence="6" id="KW-1185">Reference proteome</keyword>
<keyword evidence="1" id="KW-0732">Signal</keyword>
<reference evidence="5 6" key="1">
    <citation type="submission" date="2019-07" db="EMBL/GenBank/DDBJ databases">
        <title>Chromosome genome assembly for large yellow croaker.</title>
        <authorList>
            <person name="Xiao S."/>
        </authorList>
    </citation>
    <scope>NUCLEOTIDE SEQUENCE [LARGE SCALE GENOMIC DNA]</scope>
    <source>
        <strain evidence="5">JMULYC20181020</strain>
        <tissue evidence="5">Muscle</tissue>
    </source>
</reference>
<evidence type="ECO:0000313" key="6">
    <source>
        <dbReference type="Proteomes" id="UP000424527"/>
    </source>
</evidence>
<keyword evidence="3" id="KW-0812">Transmembrane</keyword>
<dbReference type="EMBL" id="REGW02000004">
    <property type="protein sequence ID" value="KAE8297750.1"/>
    <property type="molecule type" value="Genomic_DNA"/>
</dbReference>
<accession>A0A6G0J227</accession>